<dbReference type="GO" id="GO:0016787">
    <property type="term" value="F:hydrolase activity"/>
    <property type="evidence" value="ECO:0007669"/>
    <property type="project" value="UniProtKB-KW"/>
</dbReference>
<keyword evidence="2" id="KW-0732">Signal</keyword>
<feature type="region of interest" description="Disordered" evidence="5">
    <location>
        <begin position="151"/>
        <end position="175"/>
    </location>
</feature>
<keyword evidence="4" id="KW-0325">Glycoprotein</keyword>
<reference evidence="7" key="2">
    <citation type="journal article" date="2012" name="PLoS ONE">
        <title>A Deeply Branching Thermophilic Bacterium with an Ancient Acetyl-CoA Pathway Dominates a Subsurface Ecosystem.</title>
        <authorList>
            <person name="Takami H."/>
            <person name="Noguchi H."/>
            <person name="Takaki Y."/>
            <person name="Uchiyama I."/>
            <person name="Toyoda A."/>
            <person name="Nishi S."/>
            <person name="Chee G.-J."/>
            <person name="Arai W."/>
            <person name="Nunoura T."/>
            <person name="Itoh T."/>
            <person name="Hattori M."/>
            <person name="Takai K."/>
        </authorList>
    </citation>
    <scope>NUCLEOTIDE SEQUENCE</scope>
</reference>
<gene>
    <name evidence="7" type="ORF">HGMM_OP1C018</name>
</gene>
<sequence>MRARHVLAVVSVIGLAVIMVVATGTVRFSTAQPTKPNILFILTDDLDADLLEFMPNVKALLVAQGVTFSNFFVNVSLCCPSRANILRGQYAHNTQIFTNLMPTGGFQKFYAVGHESSTVATWVQGAGYRTCYLGKYLNGYPAGASPTHVPPGYGRARAVRSERRPVSTRELARHG</sequence>
<evidence type="ECO:0000256" key="5">
    <source>
        <dbReference type="SAM" id="MobiDB-lite"/>
    </source>
</evidence>
<dbReference type="InterPro" id="IPR017850">
    <property type="entry name" value="Alkaline_phosphatase_core_sf"/>
</dbReference>
<dbReference type="InterPro" id="IPR000917">
    <property type="entry name" value="Sulfatase_N"/>
</dbReference>
<dbReference type="PANTHER" id="PTHR43108:SF8">
    <property type="entry name" value="SD21168P"/>
    <property type="match status" value="1"/>
</dbReference>
<dbReference type="PANTHER" id="PTHR43108">
    <property type="entry name" value="N-ACETYLGLUCOSAMINE-6-SULFATASE FAMILY MEMBER"/>
    <property type="match status" value="1"/>
</dbReference>
<accession>H5SQ87</accession>
<organism evidence="7">
    <name type="scientific">Acetithermum autotrophicum</name>
    <dbReference type="NCBI Taxonomy" id="1446466"/>
    <lineage>
        <taxon>Bacteria</taxon>
        <taxon>Candidatus Bipolaricaulota</taxon>
        <taxon>Candidatus Acetithermum</taxon>
    </lineage>
</organism>
<evidence type="ECO:0000313" key="7">
    <source>
        <dbReference type="EMBL" id="BAL58323.1"/>
    </source>
</evidence>
<comment type="similarity">
    <text evidence="1">Belongs to the sulfatase family.</text>
</comment>
<evidence type="ECO:0000256" key="4">
    <source>
        <dbReference type="ARBA" id="ARBA00023180"/>
    </source>
</evidence>
<evidence type="ECO:0000259" key="6">
    <source>
        <dbReference type="Pfam" id="PF00884"/>
    </source>
</evidence>
<evidence type="ECO:0000256" key="1">
    <source>
        <dbReference type="ARBA" id="ARBA00008779"/>
    </source>
</evidence>
<proteinExistence type="inferred from homology"/>
<reference evidence="7" key="1">
    <citation type="journal article" date="2005" name="Environ. Microbiol.">
        <title>Genetic and functional properties of uncultivated thermophilic crenarchaeotes from a subsurface gold mine as revealed by analysis of genome fragments.</title>
        <authorList>
            <person name="Nunoura T."/>
            <person name="Hirayama H."/>
            <person name="Takami H."/>
            <person name="Oida H."/>
            <person name="Nishi S."/>
            <person name="Shimamura S."/>
            <person name="Suzuki Y."/>
            <person name="Inagaki F."/>
            <person name="Takai K."/>
            <person name="Nealson K.H."/>
            <person name="Horikoshi K."/>
        </authorList>
    </citation>
    <scope>NUCLEOTIDE SEQUENCE</scope>
</reference>
<name>H5SQ87_ACEAU</name>
<protein>
    <submittedName>
        <fullName evidence="7">Hypothetical conserved protein</fullName>
    </submittedName>
</protein>
<keyword evidence="3" id="KW-0378">Hydrolase</keyword>
<dbReference type="PROSITE" id="PS00523">
    <property type="entry name" value="SULFATASE_1"/>
    <property type="match status" value="1"/>
</dbReference>
<dbReference type="AlphaFoldDB" id="H5SQ87"/>
<dbReference type="SUPFAM" id="SSF53649">
    <property type="entry name" value="Alkaline phosphatase-like"/>
    <property type="match status" value="1"/>
</dbReference>
<dbReference type="Gene3D" id="3.40.720.10">
    <property type="entry name" value="Alkaline Phosphatase, subunit A"/>
    <property type="match status" value="1"/>
</dbReference>
<evidence type="ECO:0000256" key="3">
    <source>
        <dbReference type="ARBA" id="ARBA00022801"/>
    </source>
</evidence>
<feature type="compositionally biased region" description="Basic and acidic residues" evidence="5">
    <location>
        <begin position="159"/>
        <end position="175"/>
    </location>
</feature>
<dbReference type="Pfam" id="PF00884">
    <property type="entry name" value="Sulfatase"/>
    <property type="match status" value="1"/>
</dbReference>
<evidence type="ECO:0000256" key="2">
    <source>
        <dbReference type="ARBA" id="ARBA00022729"/>
    </source>
</evidence>
<dbReference type="EMBL" id="AP011800">
    <property type="protein sequence ID" value="BAL58323.1"/>
    <property type="molecule type" value="Genomic_DNA"/>
</dbReference>
<dbReference type="InterPro" id="IPR024607">
    <property type="entry name" value="Sulfatase_CS"/>
</dbReference>
<feature type="domain" description="Sulfatase N-terminal" evidence="6">
    <location>
        <begin position="36"/>
        <end position="139"/>
    </location>
</feature>